<evidence type="ECO:0000256" key="3">
    <source>
        <dbReference type="ARBA" id="ARBA00022801"/>
    </source>
</evidence>
<keyword evidence="4" id="KW-0326">Glycosidase</keyword>
<evidence type="ECO:0000259" key="6">
    <source>
        <dbReference type="Pfam" id="PF17189"/>
    </source>
</evidence>
<dbReference type="PANTHER" id="PTHR11069">
    <property type="entry name" value="GLUCOSYLCERAMIDASE"/>
    <property type="match status" value="1"/>
</dbReference>
<dbReference type="Proteomes" id="UP000239532">
    <property type="component" value="Unassembled WGS sequence"/>
</dbReference>
<dbReference type="InterPro" id="IPR033453">
    <property type="entry name" value="Glyco_hydro_30_TIM-barrel"/>
</dbReference>
<comment type="caution">
    <text evidence="7">The sequence shown here is derived from an EMBL/GenBank/DDBJ whole genome shotgun (WGS) entry which is preliminary data.</text>
</comment>
<evidence type="ECO:0008006" key="9">
    <source>
        <dbReference type="Google" id="ProtNLM"/>
    </source>
</evidence>
<keyword evidence="3 4" id="KW-0378">Hydrolase</keyword>
<dbReference type="Pfam" id="PF17189">
    <property type="entry name" value="Glyco_hydro_30C"/>
    <property type="match status" value="1"/>
</dbReference>
<dbReference type="Gene3D" id="3.20.20.80">
    <property type="entry name" value="Glycosidases"/>
    <property type="match status" value="1"/>
</dbReference>
<dbReference type="InterPro" id="IPR033452">
    <property type="entry name" value="GH30_C"/>
</dbReference>
<feature type="domain" description="Glycosyl hydrolase family 30 beta sandwich" evidence="6">
    <location>
        <begin position="409"/>
        <end position="468"/>
    </location>
</feature>
<dbReference type="AlphaFoldDB" id="A0A2S9WS01"/>
<protein>
    <recommendedName>
        <fullName evidence="9">Glucosylceramidase</fullName>
    </recommendedName>
</protein>
<sequence>MTSIFTNLVNGTRIKIEAALILCVSLIVIFKVSTAQTATVWLTTGDQSALLQEQESVSFKPGAITGQYVINVDDSKTFQTIDGLGFALTQGSAQVLNSLKPAIKESLLKDLFDQKDGNAISILRISIGASDLSNSVYSYNETDGDFDMSEFSLQGPDSIYVLPLLKEILQINPDIKIMATPWTPPTWMKSNNTWIGGSLKPSHYQAYANYFLKYLQAMDKESIKIWAITPQNEPEHPGNEPSMLMSSAEQIKFINDHLGPTLANSEYSPKIIAFDHNCDNTAYPIDVLNNSQYVDGAAFHLYAGDISAMGTVYDQTGKNVYFTEQYTSSNSNFDQDFGWHLENVVVGSLRNHSKAVIEWNLATDAAYGPHTTGGCDQCLGAVTIENETDFTKNVSYYVISQLSKFINPGAYRIASTQNDTIVNVALKNLDGKIIILAYNKSDTLKPIQINWEGKTVSYDLPGRSAVTLLWH</sequence>
<dbReference type="InterPro" id="IPR001139">
    <property type="entry name" value="Glyco_hydro_30"/>
</dbReference>
<evidence type="ECO:0000313" key="7">
    <source>
        <dbReference type="EMBL" id="PRP66260.1"/>
    </source>
</evidence>
<name>A0A2S9WS01_9FLAO</name>
<dbReference type="SUPFAM" id="SSF51445">
    <property type="entry name" value="(Trans)glycosidases"/>
    <property type="match status" value="1"/>
</dbReference>
<evidence type="ECO:0000256" key="2">
    <source>
        <dbReference type="ARBA" id="ARBA00022729"/>
    </source>
</evidence>
<dbReference type="GO" id="GO:0006680">
    <property type="term" value="P:glucosylceramide catabolic process"/>
    <property type="evidence" value="ECO:0007669"/>
    <property type="project" value="TreeGrafter"/>
</dbReference>
<dbReference type="GO" id="GO:0016020">
    <property type="term" value="C:membrane"/>
    <property type="evidence" value="ECO:0007669"/>
    <property type="project" value="GOC"/>
</dbReference>
<dbReference type="OrthoDB" id="9806701at2"/>
<accession>A0A2S9WS01</accession>
<proteinExistence type="inferred from homology"/>
<keyword evidence="2" id="KW-0732">Signal</keyword>
<dbReference type="Pfam" id="PF02055">
    <property type="entry name" value="Glyco_hydro_30"/>
    <property type="match status" value="1"/>
</dbReference>
<evidence type="ECO:0000256" key="4">
    <source>
        <dbReference type="RuleBase" id="RU361188"/>
    </source>
</evidence>
<evidence type="ECO:0000313" key="8">
    <source>
        <dbReference type="Proteomes" id="UP000239532"/>
    </source>
</evidence>
<keyword evidence="8" id="KW-1185">Reference proteome</keyword>
<dbReference type="EMBL" id="MQUC01000003">
    <property type="protein sequence ID" value="PRP66260.1"/>
    <property type="molecule type" value="Genomic_DNA"/>
</dbReference>
<dbReference type="RefSeq" id="WP_105982100.1">
    <property type="nucleotide sequence ID" value="NZ_MQUC01000003.1"/>
</dbReference>
<dbReference type="InterPro" id="IPR017853">
    <property type="entry name" value="GH"/>
</dbReference>
<comment type="similarity">
    <text evidence="1 4">Belongs to the glycosyl hydrolase 30 family.</text>
</comment>
<evidence type="ECO:0000259" key="5">
    <source>
        <dbReference type="Pfam" id="PF02055"/>
    </source>
</evidence>
<dbReference type="PRINTS" id="PR00843">
    <property type="entry name" value="GLHYDRLASE30"/>
</dbReference>
<reference evidence="7 8" key="1">
    <citation type="submission" date="2016-11" db="EMBL/GenBank/DDBJ databases">
        <title>Trade-off between light-utilization and light-protection in marine flavobacteria.</title>
        <authorList>
            <person name="Kumagai Y."/>
        </authorList>
    </citation>
    <scope>NUCLEOTIDE SEQUENCE [LARGE SCALE GENOMIC DNA]</scope>
    <source>
        <strain evidence="7 8">JCM 17109</strain>
    </source>
</reference>
<evidence type="ECO:0000256" key="1">
    <source>
        <dbReference type="ARBA" id="ARBA00005382"/>
    </source>
</evidence>
<dbReference type="GO" id="GO:0004348">
    <property type="term" value="F:glucosylceramidase activity"/>
    <property type="evidence" value="ECO:0007669"/>
    <property type="project" value="InterPro"/>
</dbReference>
<organism evidence="7 8">
    <name type="scientific">Nonlabens agnitus</name>
    <dbReference type="NCBI Taxonomy" id="870484"/>
    <lineage>
        <taxon>Bacteria</taxon>
        <taxon>Pseudomonadati</taxon>
        <taxon>Bacteroidota</taxon>
        <taxon>Flavobacteriia</taxon>
        <taxon>Flavobacteriales</taxon>
        <taxon>Flavobacteriaceae</taxon>
        <taxon>Nonlabens</taxon>
    </lineage>
</organism>
<dbReference type="Gene3D" id="2.60.40.1180">
    <property type="entry name" value="Golgi alpha-mannosidase II"/>
    <property type="match status" value="1"/>
</dbReference>
<gene>
    <name evidence="7" type="ORF">BST86_03720</name>
</gene>
<feature type="domain" description="Glycosyl hydrolase family 30 TIM-barrel" evidence="5">
    <location>
        <begin position="81"/>
        <end position="406"/>
    </location>
</feature>
<dbReference type="PANTHER" id="PTHR11069:SF23">
    <property type="entry name" value="LYSOSOMAL ACID GLUCOSYLCERAMIDASE"/>
    <property type="match status" value="1"/>
</dbReference>
<dbReference type="InterPro" id="IPR013780">
    <property type="entry name" value="Glyco_hydro_b"/>
</dbReference>